<dbReference type="eggNOG" id="KOG1650">
    <property type="taxonomic scope" value="Eukaryota"/>
</dbReference>
<keyword evidence="4" id="KW-0406">Ion transport</keyword>
<dbReference type="GO" id="GO:0006813">
    <property type="term" value="P:potassium ion transport"/>
    <property type="evidence" value="ECO:0007669"/>
    <property type="project" value="UniProtKB-KW"/>
</dbReference>
<reference evidence="6" key="1">
    <citation type="submission" date="2015-04" db="UniProtKB">
        <authorList>
            <consortium name="EnsemblPlants"/>
        </authorList>
    </citation>
    <scope>IDENTIFICATION</scope>
</reference>
<evidence type="ECO:0000256" key="1">
    <source>
        <dbReference type="ARBA" id="ARBA00022448"/>
    </source>
</evidence>
<keyword evidence="2" id="KW-0633">Potassium transport</keyword>
<keyword evidence="1" id="KW-0813">Transport</keyword>
<dbReference type="GO" id="GO:0012505">
    <property type="term" value="C:endomembrane system"/>
    <property type="evidence" value="ECO:0007669"/>
    <property type="project" value="TreeGrafter"/>
</dbReference>
<evidence type="ECO:0000256" key="2">
    <source>
        <dbReference type="ARBA" id="ARBA00022538"/>
    </source>
</evidence>
<dbReference type="PANTHER" id="PTHR32468:SF86">
    <property type="entry name" value="OS11G0123600 PROTEIN"/>
    <property type="match status" value="1"/>
</dbReference>
<evidence type="ECO:0000313" key="6">
    <source>
        <dbReference type="EnsemblPlants" id="OMERI11G01880.1"/>
    </source>
</evidence>
<keyword evidence="5" id="KW-0472">Membrane</keyword>
<dbReference type="GO" id="GO:0098662">
    <property type="term" value="P:inorganic cation transmembrane transport"/>
    <property type="evidence" value="ECO:0007669"/>
    <property type="project" value="TreeGrafter"/>
</dbReference>
<evidence type="ECO:0000256" key="4">
    <source>
        <dbReference type="ARBA" id="ARBA00023065"/>
    </source>
</evidence>
<protein>
    <submittedName>
        <fullName evidence="6">Uncharacterized protein</fullName>
    </submittedName>
</protein>
<dbReference type="HOGENOM" id="CLU_1996235_0_0_1"/>
<keyword evidence="3" id="KW-0630">Potassium</keyword>
<keyword evidence="5" id="KW-0812">Transmembrane</keyword>
<evidence type="ECO:0000313" key="7">
    <source>
        <dbReference type="Proteomes" id="UP000008021"/>
    </source>
</evidence>
<keyword evidence="7" id="KW-1185">Reference proteome</keyword>
<organism evidence="6">
    <name type="scientific">Oryza meridionalis</name>
    <dbReference type="NCBI Taxonomy" id="40149"/>
    <lineage>
        <taxon>Eukaryota</taxon>
        <taxon>Viridiplantae</taxon>
        <taxon>Streptophyta</taxon>
        <taxon>Embryophyta</taxon>
        <taxon>Tracheophyta</taxon>
        <taxon>Spermatophyta</taxon>
        <taxon>Magnoliopsida</taxon>
        <taxon>Liliopsida</taxon>
        <taxon>Poales</taxon>
        <taxon>Poaceae</taxon>
        <taxon>BOP clade</taxon>
        <taxon>Oryzoideae</taxon>
        <taxon>Oryzeae</taxon>
        <taxon>Oryzinae</taxon>
        <taxon>Oryza</taxon>
    </lineage>
</organism>
<dbReference type="InterPro" id="IPR050794">
    <property type="entry name" value="CPA2_transporter"/>
</dbReference>
<evidence type="ECO:0000256" key="3">
    <source>
        <dbReference type="ARBA" id="ARBA00022958"/>
    </source>
</evidence>
<evidence type="ECO:0000256" key="5">
    <source>
        <dbReference type="SAM" id="Phobius"/>
    </source>
</evidence>
<dbReference type="GO" id="GO:0006885">
    <property type="term" value="P:regulation of pH"/>
    <property type="evidence" value="ECO:0007669"/>
    <property type="project" value="TreeGrafter"/>
</dbReference>
<dbReference type="PANTHER" id="PTHR32468">
    <property type="entry name" value="CATION/H + ANTIPORTER"/>
    <property type="match status" value="1"/>
</dbReference>
<dbReference type="Proteomes" id="UP000008021">
    <property type="component" value="Chromosome 11"/>
</dbReference>
<keyword evidence="5" id="KW-1133">Transmembrane helix</keyword>
<sequence>MSMDRTHLMCFYPSKITMGSLWTGDNPLDFSIPLLLFQILGITSTTHAATLLFSPLHPSTYIFQILAGFLLSHLPHFSNLVILIRSLFVLESMTLLGLVYYTFIVGVGIRSFGFTIGPSSSAQLK</sequence>
<dbReference type="EnsemblPlants" id="OMERI11G01880.1">
    <property type="protein sequence ID" value="OMERI11G01880.1"/>
    <property type="gene ID" value="OMERI11G01880"/>
</dbReference>
<name>A0A0E0F223_9ORYZ</name>
<accession>A0A0E0F223</accession>
<feature type="transmembrane region" description="Helical" evidence="5">
    <location>
        <begin position="30"/>
        <end position="53"/>
    </location>
</feature>
<dbReference type="Gramene" id="OMERI11G01880.1">
    <property type="protein sequence ID" value="OMERI11G01880.1"/>
    <property type="gene ID" value="OMERI11G01880"/>
</dbReference>
<dbReference type="STRING" id="40149.A0A0E0F223"/>
<feature type="transmembrane region" description="Helical" evidence="5">
    <location>
        <begin position="94"/>
        <end position="116"/>
    </location>
</feature>
<feature type="transmembrane region" description="Helical" evidence="5">
    <location>
        <begin position="65"/>
        <end position="88"/>
    </location>
</feature>
<dbReference type="AlphaFoldDB" id="A0A0E0F223"/>
<reference evidence="6" key="2">
    <citation type="submission" date="2018-05" db="EMBL/GenBank/DDBJ databases">
        <title>OmerRS3 (Oryza meridionalis Reference Sequence Version 3).</title>
        <authorList>
            <person name="Zhang J."/>
            <person name="Kudrna D."/>
            <person name="Lee S."/>
            <person name="Talag J."/>
            <person name="Welchert J."/>
            <person name="Wing R.A."/>
        </authorList>
    </citation>
    <scope>NUCLEOTIDE SEQUENCE [LARGE SCALE GENOMIC DNA]</scope>
    <source>
        <strain evidence="6">cv. OR44</strain>
    </source>
</reference>
<proteinExistence type="predicted"/>